<evidence type="ECO:0000313" key="5">
    <source>
        <dbReference type="Proteomes" id="UP000230729"/>
    </source>
</evidence>
<sequence>MNFDFIPSSTQTMLSQIFWTVGWIPLAAILLWGAKEIWLVYIRTQWAKTVNFIVLAIDIPRNNAQSPKAVENLLSYLAGAHFVPSVIKKYWVGVFQLSISLEIVSIDGYIQFLVYTPEKFRDLVESSFYSQYPDAEITEVNDYTGGIPQRYPDNEYNLYGCEFTYKTNSAYPIKTYKEFEHIFGEPETQFKDPMATLIDLYSSLRPGEQVWLQIILIPIDFSWVSIGDREIKKILKEKDDSSSNFVDTIFDTIMSWLSLFGDTLFGGDEDKKKTKEEPLKMLMLKPKEKKQAEYIQLKTSKLGYEVKIRFIYSAKKELFNRAKVVSGMVGFMKQFADMDLNNLKPDMVKTATNASFFFKKAIIAGRQNRILQYYQQRNDTSGLSPIIMNIEELATLWHFPIEAVVKAPMVQKAPGRKAEAPVSLPVSEASGAVDLESIFGAGGAKKNRLSGQTAGLSASADNGAAGLEIFADTAPPDEKPAIVQTKKPDAKTADNSGDGLEIFADTAPPDEKPAIVQTKKPDAKTADIKAAPPENLPIG</sequence>
<dbReference type="EMBL" id="PCSD01000100">
    <property type="protein sequence ID" value="PIP33447.1"/>
    <property type="molecule type" value="Genomic_DNA"/>
</dbReference>
<dbReference type="InterPro" id="IPR058441">
    <property type="entry name" value="DUF8128"/>
</dbReference>
<protein>
    <recommendedName>
        <fullName evidence="3">DUF8128 domain-containing protein</fullName>
    </recommendedName>
</protein>
<keyword evidence="2" id="KW-0472">Membrane</keyword>
<feature type="domain" description="DUF8128" evidence="3">
    <location>
        <begin position="99"/>
        <end position="400"/>
    </location>
</feature>
<feature type="region of interest" description="Disordered" evidence="1">
    <location>
        <begin position="472"/>
        <end position="539"/>
    </location>
</feature>
<feature type="transmembrane region" description="Helical" evidence="2">
    <location>
        <begin position="17"/>
        <end position="34"/>
    </location>
</feature>
<accession>A0A2G9ZJV5</accession>
<evidence type="ECO:0000256" key="1">
    <source>
        <dbReference type="SAM" id="MobiDB-lite"/>
    </source>
</evidence>
<name>A0A2G9ZJV5_9BACT</name>
<gene>
    <name evidence="4" type="ORF">COX22_04295</name>
</gene>
<keyword evidence="2" id="KW-0812">Transmembrane</keyword>
<evidence type="ECO:0000256" key="2">
    <source>
        <dbReference type="SAM" id="Phobius"/>
    </source>
</evidence>
<proteinExistence type="predicted"/>
<reference evidence="4 5" key="1">
    <citation type="submission" date="2017-09" db="EMBL/GenBank/DDBJ databases">
        <title>Depth-based differentiation of microbial function through sediment-hosted aquifers and enrichment of novel symbionts in the deep terrestrial subsurface.</title>
        <authorList>
            <person name="Probst A.J."/>
            <person name="Ladd B."/>
            <person name="Jarett J.K."/>
            <person name="Geller-Mcgrath D.E."/>
            <person name="Sieber C.M."/>
            <person name="Emerson J.B."/>
            <person name="Anantharaman K."/>
            <person name="Thomas B.C."/>
            <person name="Malmstrom R."/>
            <person name="Stieglmeier M."/>
            <person name="Klingl A."/>
            <person name="Woyke T."/>
            <person name="Ryan C.M."/>
            <person name="Banfield J.F."/>
        </authorList>
    </citation>
    <scope>NUCLEOTIDE SEQUENCE [LARGE SCALE GENOMIC DNA]</scope>
    <source>
        <strain evidence="4">CG23_combo_of_CG06-09_8_20_14_all_49_15</strain>
    </source>
</reference>
<evidence type="ECO:0000313" key="4">
    <source>
        <dbReference type="EMBL" id="PIP33447.1"/>
    </source>
</evidence>
<feature type="compositionally biased region" description="Basic and acidic residues" evidence="1">
    <location>
        <begin position="509"/>
        <end position="527"/>
    </location>
</feature>
<feature type="compositionally biased region" description="Basic and acidic residues" evidence="1">
    <location>
        <begin position="476"/>
        <end position="492"/>
    </location>
</feature>
<organism evidence="4 5">
    <name type="scientific">Candidatus Falkowbacteria bacterium CG23_combo_of_CG06-09_8_20_14_all_49_15</name>
    <dbReference type="NCBI Taxonomy" id="1974572"/>
    <lineage>
        <taxon>Bacteria</taxon>
        <taxon>Candidatus Falkowiibacteriota</taxon>
    </lineage>
</organism>
<dbReference type="AlphaFoldDB" id="A0A2G9ZJV5"/>
<dbReference type="Pfam" id="PF26449">
    <property type="entry name" value="DUF8128"/>
    <property type="match status" value="1"/>
</dbReference>
<comment type="caution">
    <text evidence="4">The sequence shown here is derived from an EMBL/GenBank/DDBJ whole genome shotgun (WGS) entry which is preliminary data.</text>
</comment>
<dbReference type="Proteomes" id="UP000230729">
    <property type="component" value="Unassembled WGS sequence"/>
</dbReference>
<keyword evidence="2" id="KW-1133">Transmembrane helix</keyword>
<evidence type="ECO:0000259" key="3">
    <source>
        <dbReference type="Pfam" id="PF26449"/>
    </source>
</evidence>